<dbReference type="GO" id="GO:0003677">
    <property type="term" value="F:DNA binding"/>
    <property type="evidence" value="ECO:0007669"/>
    <property type="project" value="UniProtKB-UniRule"/>
</dbReference>
<reference evidence="4 5" key="2">
    <citation type="journal article" date="2014" name="Int. J. Syst. Evol. Microbiol.">
        <title>Methanobacterium paludis sp. nov. and a novel strain of Methanobacterium lacus isolated from northern peatlands.</title>
        <authorList>
            <person name="Cadillo-Quiroz H."/>
            <person name="Brauer S.L."/>
            <person name="Goodson N."/>
            <person name="Yavitt J.B."/>
            <person name="Zinder S.H."/>
        </authorList>
    </citation>
    <scope>NUCLEOTIDE SEQUENCE [LARGE SCALE GENOMIC DNA]</scope>
    <source>
        <strain evidence="4 5">AL-21</strain>
    </source>
</reference>
<dbReference type="STRING" id="877455.Metbo_1161"/>
<dbReference type="EMBL" id="CP002551">
    <property type="protein sequence ID" value="ADZ09405.1"/>
    <property type="molecule type" value="Genomic_DNA"/>
</dbReference>
<sequence length="216" mass="25101">MIVSLAKWKEREKVERQNDIINATRKLIGHKDFDEISMDEIAKEIGLGKSTLYLYFKNKESLYFAVVLKGIKIWEEMVKNGVNHSDNGLEMLISYKNANKEFSNQYPEYFSLLYSPTSIKKQFNMEKMENSQEFQEVRKVFKEILTVGIDAIQKASEEGTIRKEVDPVEAIILLSIIYNGRVNMGDWSKELLNSRGIDDEKFNSDIGDFFLKMLTK</sequence>
<dbReference type="GeneID" id="10277611"/>
<dbReference type="KEGG" id="mel:Metbo_1161"/>
<evidence type="ECO:0000313" key="4">
    <source>
        <dbReference type="EMBL" id="ADZ09405.1"/>
    </source>
</evidence>
<dbReference type="PROSITE" id="PS50977">
    <property type="entry name" value="HTH_TETR_2"/>
    <property type="match status" value="1"/>
</dbReference>
<evidence type="ECO:0000256" key="1">
    <source>
        <dbReference type="ARBA" id="ARBA00023125"/>
    </source>
</evidence>
<dbReference type="eggNOG" id="arCOG02644">
    <property type="taxonomic scope" value="Archaea"/>
</dbReference>
<gene>
    <name evidence="4" type="ordered locus">Metbo_1161</name>
</gene>
<reference evidence="5" key="1">
    <citation type="submission" date="2011-02" db="EMBL/GenBank/DDBJ databases">
        <title>Complete sequence of Methanobacterium sp. AL-21.</title>
        <authorList>
            <consortium name="US DOE Joint Genome Institute"/>
            <person name="Lucas S."/>
            <person name="Copeland A."/>
            <person name="Lapidus A."/>
            <person name="Cheng J.-F."/>
            <person name="Goodwin L."/>
            <person name="Pitluck S."/>
            <person name="Chertkov O."/>
            <person name="Detter J.C."/>
            <person name="Han C."/>
            <person name="Tapia R."/>
            <person name="Land M."/>
            <person name="Hauser L."/>
            <person name="Kyrpides N."/>
            <person name="Ivanova N."/>
            <person name="Mikhailova N."/>
            <person name="Pagani I."/>
            <person name="Cadillo-Quiroz H."/>
            <person name="Imachi H."/>
            <person name="Zinder S."/>
            <person name="Liu W."/>
            <person name="Woyke T."/>
        </authorList>
    </citation>
    <scope>NUCLEOTIDE SEQUENCE [LARGE SCALE GENOMIC DNA]</scope>
    <source>
        <strain evidence="5">AL-21</strain>
    </source>
</reference>
<dbReference type="Pfam" id="PF00440">
    <property type="entry name" value="TetR_N"/>
    <property type="match status" value="1"/>
</dbReference>
<evidence type="ECO:0000256" key="2">
    <source>
        <dbReference type="PROSITE-ProRule" id="PRU00335"/>
    </source>
</evidence>
<dbReference type="PANTHER" id="PTHR30328:SF54">
    <property type="entry name" value="HTH-TYPE TRANSCRIPTIONAL REPRESSOR SCO4008"/>
    <property type="match status" value="1"/>
</dbReference>
<dbReference type="SUPFAM" id="SSF46689">
    <property type="entry name" value="Homeodomain-like"/>
    <property type="match status" value="1"/>
</dbReference>
<dbReference type="Proteomes" id="UP000007490">
    <property type="component" value="Chromosome"/>
</dbReference>
<dbReference type="Gene3D" id="1.10.357.10">
    <property type="entry name" value="Tetracycline Repressor, domain 2"/>
    <property type="match status" value="1"/>
</dbReference>
<evidence type="ECO:0000313" key="5">
    <source>
        <dbReference type="Proteomes" id="UP000007490"/>
    </source>
</evidence>
<dbReference type="RefSeq" id="WP_013644756.1">
    <property type="nucleotide sequence ID" value="NC_015216.1"/>
</dbReference>
<dbReference type="AlphaFoldDB" id="F0T690"/>
<name>F0T690_METLA</name>
<dbReference type="InterPro" id="IPR009057">
    <property type="entry name" value="Homeodomain-like_sf"/>
</dbReference>
<dbReference type="PANTHER" id="PTHR30328">
    <property type="entry name" value="TRANSCRIPTIONAL REPRESSOR"/>
    <property type="match status" value="1"/>
</dbReference>
<dbReference type="HOGENOM" id="CLU_069356_12_1_2"/>
<dbReference type="InterPro" id="IPR001647">
    <property type="entry name" value="HTH_TetR"/>
</dbReference>
<keyword evidence="5" id="KW-1185">Reference proteome</keyword>
<dbReference type="Gene3D" id="1.10.10.60">
    <property type="entry name" value="Homeodomain-like"/>
    <property type="match status" value="1"/>
</dbReference>
<keyword evidence="1 2" id="KW-0238">DNA-binding</keyword>
<feature type="domain" description="HTH tetR-type" evidence="3">
    <location>
        <begin position="14"/>
        <end position="74"/>
    </location>
</feature>
<evidence type="ECO:0000259" key="3">
    <source>
        <dbReference type="PROSITE" id="PS50977"/>
    </source>
</evidence>
<feature type="DNA-binding region" description="H-T-H motif" evidence="2">
    <location>
        <begin position="37"/>
        <end position="56"/>
    </location>
</feature>
<protein>
    <submittedName>
        <fullName evidence="4">Transcriptional regulator, TetR family</fullName>
    </submittedName>
</protein>
<organism evidence="4 5">
    <name type="scientific">Methanobacterium lacus (strain AL-21)</name>
    <dbReference type="NCBI Taxonomy" id="877455"/>
    <lineage>
        <taxon>Archaea</taxon>
        <taxon>Methanobacteriati</taxon>
        <taxon>Methanobacteriota</taxon>
        <taxon>Methanomada group</taxon>
        <taxon>Methanobacteria</taxon>
        <taxon>Methanobacteriales</taxon>
        <taxon>Methanobacteriaceae</taxon>
        <taxon>Methanobacterium</taxon>
    </lineage>
</organism>
<dbReference type="InterPro" id="IPR050109">
    <property type="entry name" value="HTH-type_TetR-like_transc_reg"/>
</dbReference>
<dbReference type="SUPFAM" id="SSF48498">
    <property type="entry name" value="Tetracyclin repressor-like, C-terminal domain"/>
    <property type="match status" value="1"/>
</dbReference>
<accession>F0T690</accession>
<dbReference type="InterPro" id="IPR036271">
    <property type="entry name" value="Tet_transcr_reg_TetR-rel_C_sf"/>
</dbReference>
<dbReference type="PRINTS" id="PR00455">
    <property type="entry name" value="HTHTETR"/>
</dbReference>
<proteinExistence type="predicted"/>